<keyword evidence="2" id="KW-0472">Membrane</keyword>
<feature type="compositionally biased region" description="Gly residues" evidence="1">
    <location>
        <begin position="422"/>
        <end position="452"/>
    </location>
</feature>
<keyword evidence="2" id="KW-0812">Transmembrane</keyword>
<feature type="transmembrane region" description="Helical" evidence="2">
    <location>
        <begin position="90"/>
        <end position="106"/>
    </location>
</feature>
<sequence>MTSVDPNTPVEITAPPDPASAPESAHPVPAPGWPRWARWAVLGAVVVVGLVVRWQFRDIETMDYQAFLSRWYQTLDTQGFGAFRERFADYNYPYLYLIWILTALNIPPLIGIKAVSVIFDLVLAFFAYRIVALRTPRFSVRALAFGVMFLLPSVIANSAWWGQADAIYSAFALGGIYFLLRAQREGITHRAYVVDSVWACVFFGLSLSFKLQAIFVLPVLVWLLLRRRLPWYSLVAIPAVFVLLDLPAIIAGAPWREALSVYLDQTGSYKQLTLGAANLYQLIPIAGDATWLAHLGIGLAAAVIVAFLVWSVWRKPPVAPATTLVVATASSVLVPFLLPAMHDRYFFTAEVLSVVLAFYMPLRFVIIPVLIQAAAIGVYHSSLSGDQGQGFGGGGGGGRPEGAGPGGGGPGGGPRPEASAGGNPGGGPGGNGNGGGPGGGRPGGGMPGGGRSDGYTSGRGDTALGVYATMMGLALLSLVYAVADTVQRARRAVRV</sequence>
<feature type="transmembrane region" description="Helical" evidence="2">
    <location>
        <begin position="319"/>
        <end position="338"/>
    </location>
</feature>
<feature type="transmembrane region" description="Helical" evidence="2">
    <location>
        <begin position="36"/>
        <end position="56"/>
    </location>
</feature>
<gene>
    <name evidence="3" type="ORF">GYA93_07185</name>
</gene>
<feature type="compositionally biased region" description="Gly residues" evidence="1">
    <location>
        <begin position="389"/>
        <end position="414"/>
    </location>
</feature>
<protein>
    <recommendedName>
        <fullName evidence="5">DUF2029 domain-containing protein</fullName>
    </recommendedName>
</protein>
<feature type="transmembrane region" description="Helical" evidence="2">
    <location>
        <begin position="138"/>
        <end position="155"/>
    </location>
</feature>
<feature type="transmembrane region" description="Helical" evidence="2">
    <location>
        <begin position="112"/>
        <end position="131"/>
    </location>
</feature>
<dbReference type="Proteomes" id="UP000466307">
    <property type="component" value="Unassembled WGS sequence"/>
</dbReference>
<feature type="region of interest" description="Disordered" evidence="1">
    <location>
        <begin position="389"/>
        <end position="457"/>
    </location>
</feature>
<evidence type="ECO:0000313" key="4">
    <source>
        <dbReference type="Proteomes" id="UP000466307"/>
    </source>
</evidence>
<keyword evidence="2" id="KW-1133">Transmembrane helix</keyword>
<feature type="transmembrane region" description="Helical" evidence="2">
    <location>
        <begin position="291"/>
        <end position="313"/>
    </location>
</feature>
<feature type="transmembrane region" description="Helical" evidence="2">
    <location>
        <begin position="192"/>
        <end position="225"/>
    </location>
</feature>
<evidence type="ECO:0000313" key="3">
    <source>
        <dbReference type="EMBL" id="NDK89366.1"/>
    </source>
</evidence>
<organism evidence="3 4">
    <name type="scientific">Gordonia desulfuricans</name>
    <dbReference type="NCBI Taxonomy" id="89051"/>
    <lineage>
        <taxon>Bacteria</taxon>
        <taxon>Bacillati</taxon>
        <taxon>Actinomycetota</taxon>
        <taxon>Actinomycetes</taxon>
        <taxon>Mycobacteriales</taxon>
        <taxon>Gordoniaceae</taxon>
        <taxon>Gordonia</taxon>
    </lineage>
</organism>
<proteinExistence type="predicted"/>
<feature type="transmembrane region" description="Helical" evidence="2">
    <location>
        <begin position="231"/>
        <end position="253"/>
    </location>
</feature>
<feature type="transmembrane region" description="Helical" evidence="2">
    <location>
        <begin position="161"/>
        <end position="180"/>
    </location>
</feature>
<accession>A0A7K3LM90</accession>
<dbReference type="AlphaFoldDB" id="A0A7K3LM90"/>
<comment type="caution">
    <text evidence="3">The sequence shown here is derived from an EMBL/GenBank/DDBJ whole genome shotgun (WGS) entry which is preliminary data.</text>
</comment>
<dbReference type="EMBL" id="JAADZU010000016">
    <property type="protein sequence ID" value="NDK89366.1"/>
    <property type="molecule type" value="Genomic_DNA"/>
</dbReference>
<feature type="region of interest" description="Disordered" evidence="1">
    <location>
        <begin position="1"/>
        <end position="26"/>
    </location>
</feature>
<evidence type="ECO:0000256" key="2">
    <source>
        <dbReference type="SAM" id="Phobius"/>
    </source>
</evidence>
<feature type="transmembrane region" description="Helical" evidence="2">
    <location>
        <begin position="464"/>
        <end position="483"/>
    </location>
</feature>
<name>A0A7K3LM90_9ACTN</name>
<dbReference type="RefSeq" id="WP_162128760.1">
    <property type="nucleotide sequence ID" value="NZ_JAADZU010000016.1"/>
</dbReference>
<reference evidence="3 4" key="1">
    <citation type="submission" date="2020-01" db="EMBL/GenBank/DDBJ databases">
        <title>Investigation of new actinobacteria for the biodesulphurisation of diesel fuel.</title>
        <authorList>
            <person name="Athi Narayanan S.M."/>
        </authorList>
    </citation>
    <scope>NUCLEOTIDE SEQUENCE [LARGE SCALE GENOMIC DNA]</scope>
    <source>
        <strain evidence="3 4">213E</strain>
    </source>
</reference>
<keyword evidence="4" id="KW-1185">Reference proteome</keyword>
<feature type="transmembrane region" description="Helical" evidence="2">
    <location>
        <begin position="345"/>
        <end position="371"/>
    </location>
</feature>
<evidence type="ECO:0000256" key="1">
    <source>
        <dbReference type="SAM" id="MobiDB-lite"/>
    </source>
</evidence>
<evidence type="ECO:0008006" key="5">
    <source>
        <dbReference type="Google" id="ProtNLM"/>
    </source>
</evidence>